<keyword evidence="3" id="KW-0449">Lipoprotein</keyword>
<feature type="chain" id="PRO_5045348128" evidence="1">
    <location>
        <begin position="22"/>
        <end position="304"/>
    </location>
</feature>
<dbReference type="InterPro" id="IPR016773">
    <property type="entry name" value="Fe3_uptake_reg_CjrA_prd"/>
</dbReference>
<accession>A0ABY9RFK4</accession>
<dbReference type="Gene3D" id="3.40.50.11550">
    <property type="match status" value="1"/>
</dbReference>
<sequence length="304" mass="33704">MRAWNVLLLLVSLVFSGSSLAQGMSETAGNKDQIFTSSGEQLSLETLAARVQQANYVFVGEKHDNPRHHAIERELIRMRFAAKNMSSGSRVVFEMLDESQDNLIAKLQASMNLEEMKTALNWPQKGWDWESYGPLFWESMQNQALSSGNISRALISSIYKDGKNVLSVTPRLASALQQSEGVQKYLLDQIYASHCGMQSRESLQPMLHIQLAKDASMASAMVATPSAMLIAGGEHTRGATGVPQHVQQLKPDASRLIIQLVEKKADKNQPMDYFREIGGADIIWLTEATQEKDYCADVKGRAAQ</sequence>
<feature type="signal peptide" evidence="1">
    <location>
        <begin position="1"/>
        <end position="21"/>
    </location>
</feature>
<organism evidence="3 4">
    <name type="scientific">Undibacterium cyanobacteriorum</name>
    <dbReference type="NCBI Taxonomy" id="3073561"/>
    <lineage>
        <taxon>Bacteria</taxon>
        <taxon>Pseudomonadati</taxon>
        <taxon>Pseudomonadota</taxon>
        <taxon>Betaproteobacteria</taxon>
        <taxon>Burkholderiales</taxon>
        <taxon>Oxalobacteraceae</taxon>
        <taxon>Undibacterium</taxon>
    </lineage>
</organism>
<evidence type="ECO:0000259" key="2">
    <source>
        <dbReference type="Pfam" id="PF04187"/>
    </source>
</evidence>
<dbReference type="InterPro" id="IPR007314">
    <property type="entry name" value="Cofac_haem-bd_dom"/>
</dbReference>
<keyword evidence="1" id="KW-0732">Signal</keyword>
<feature type="domain" description="Haem-binding uptake Tiki superfamily ChaN" evidence="2">
    <location>
        <begin position="47"/>
        <end position="246"/>
    </location>
</feature>
<evidence type="ECO:0000256" key="1">
    <source>
        <dbReference type="SAM" id="SignalP"/>
    </source>
</evidence>
<gene>
    <name evidence="3" type="ORF">RF679_10045</name>
</gene>
<dbReference type="Pfam" id="PF04187">
    <property type="entry name" value="Cofac_haem_bdg"/>
    <property type="match status" value="1"/>
</dbReference>
<name>A0ABY9RFK4_9BURK</name>
<keyword evidence="4" id="KW-1185">Reference proteome</keyword>
<protein>
    <submittedName>
        <fullName evidence="3">ChaN family lipoprotein</fullName>
    </submittedName>
</protein>
<dbReference type="EMBL" id="CP133720">
    <property type="protein sequence ID" value="WMW79002.1"/>
    <property type="molecule type" value="Genomic_DNA"/>
</dbReference>
<dbReference type="Proteomes" id="UP001181355">
    <property type="component" value="Chromosome"/>
</dbReference>
<evidence type="ECO:0000313" key="3">
    <source>
        <dbReference type="EMBL" id="WMW79002.1"/>
    </source>
</evidence>
<evidence type="ECO:0000313" key="4">
    <source>
        <dbReference type="Proteomes" id="UP001181355"/>
    </source>
</evidence>
<proteinExistence type="predicted"/>
<dbReference type="PIRSF" id="PIRSF020419">
    <property type="entry name" value="Fe_uptake_reg_CjrA_prd"/>
    <property type="match status" value="1"/>
</dbReference>
<dbReference type="Gene3D" id="1.10.8.760">
    <property type="entry name" value="Haem-binding uptake, Tiki superfamily, ChaN, domain 2"/>
    <property type="match status" value="1"/>
</dbReference>
<reference evidence="3" key="1">
    <citation type="submission" date="2023-09" db="EMBL/GenBank/DDBJ databases">
        <title>Undibacterium sp. 20NA77.5 isolated from freshwater.</title>
        <authorList>
            <person name="Le V."/>
            <person name="Ko S.-R."/>
            <person name="Ahn C.-Y."/>
            <person name="Oh H.-M."/>
        </authorList>
    </citation>
    <scope>NUCLEOTIDE SEQUENCE</scope>
    <source>
        <strain evidence="3">20NA77.5</strain>
    </source>
</reference>
<dbReference type="CDD" id="cd14727">
    <property type="entry name" value="ChanN-like"/>
    <property type="match status" value="1"/>
</dbReference>
<dbReference type="RefSeq" id="WP_309480503.1">
    <property type="nucleotide sequence ID" value="NZ_CP133720.1"/>
</dbReference>
<dbReference type="SUPFAM" id="SSF159501">
    <property type="entry name" value="EreA/ChaN-like"/>
    <property type="match status" value="1"/>
</dbReference>